<sequence length="931" mass="95363">MSQRRAIPWLVLLTLAACGQPAEDAVSDVPSLSTQSKFLRSQRAVPGEYIVVFAEPQGLEEMNVSVTASELAVEHGGSLRKTFHHALKGFSADLTEAQARALATNPRVKYVEENGFVSLSATQTGATWGLDRLDQRALPLDSKYTYNATGVGVHAYIIDTGILQTHQEFAQRIGNGVDEETPGGTGADCNGHGTHVAGTVGGTTYGVAKGVTLHPVRVLDCNGEGTFEGVIAGVEWVTANHLSPAVANMSLGGGVSQALDDAVTQSINAGVTYAIAAGNDNANACNASPARAPAAVTVGSVDSRDTRSYFSNFGTCVDIFAPGEGITSSWNTGTTVTAVLSGTSMATPHVTGAVALYLERHPSALPQQVRDALVNNGVAGGVINPGTGSSNVLLYTGFILPPGGVEDAIAPSAAVTAPANNASLVGTVTLAANASDNVGVVRVEFWVDGFAVGSDATSPYSLSWNTTTVSNGSHVLVARAFDAAGNVGTSASVNFTLNNPGFAAYDATLKAPKCGTVGPFCDTGTLVQGRGPTGPEVNTPNTLRSSCYDGTSGAYQSDESLEGLRVSTSDGSELAPGKTVTVTARVWAYGGGFGADSLDLYFAADANSPSWTFLTTVKPTASGAQTLTATYTLPSGSLQAVRGVFRYFGSAAVCPTGSYDDIDDLAFAVRSSGGGGDVTPPVTSLTSPSAGAQLGGTVKLSATASDNVGVSKVEFYAGNTLLGTDTSAPYEFSWNTLSVTNGSYALTSRAYDAVGNEGRSAAVSISVNNASTGCSGTVQLLLNPGFESGNVDWSASSGVIASGSGTARTGSWRALLGGQGQGGTHTLSQQITVPAAACTASLKFWLKVSTDEFLTGPAWDTLNVQIQSSAGPTLATLATYSNLDGGSSYVQRTLDLSAYKGQTVRVSFESHEDFSNQTSFLVDDVSAVVTR</sequence>
<dbReference type="InterPro" id="IPR034193">
    <property type="entry name" value="PCSK9_ProteinaseK-like"/>
</dbReference>
<name>A0ABT5DLR3_9BACT</name>
<dbReference type="PANTHER" id="PTHR43806">
    <property type="entry name" value="PEPTIDASE S8"/>
    <property type="match status" value="1"/>
</dbReference>
<dbReference type="Gene3D" id="2.60.120.260">
    <property type="entry name" value="Galactose-binding domain-like"/>
    <property type="match status" value="1"/>
</dbReference>
<gene>
    <name evidence="9" type="ORF">POL68_39235</name>
</gene>
<dbReference type="InterPro" id="IPR037045">
    <property type="entry name" value="S8pro/Inhibitor_I9_sf"/>
</dbReference>
<keyword evidence="10" id="KW-1185">Reference proteome</keyword>
<evidence type="ECO:0000313" key="9">
    <source>
        <dbReference type="EMBL" id="MDC0714548.1"/>
    </source>
</evidence>
<dbReference type="InterPro" id="IPR023828">
    <property type="entry name" value="Peptidase_S8_Ser-AS"/>
</dbReference>
<dbReference type="SUPFAM" id="SSF49899">
    <property type="entry name" value="Concanavalin A-like lectins/glucanases"/>
    <property type="match status" value="1"/>
</dbReference>
<comment type="similarity">
    <text evidence="1 5 6">Belongs to the peptidase S8 family.</text>
</comment>
<keyword evidence="3 5" id="KW-0378">Hydrolase</keyword>
<evidence type="ECO:0000256" key="2">
    <source>
        <dbReference type="ARBA" id="ARBA00022670"/>
    </source>
</evidence>
<dbReference type="InterPro" id="IPR023827">
    <property type="entry name" value="Peptidase_S8_Asp-AS"/>
</dbReference>
<reference evidence="9 10" key="1">
    <citation type="submission" date="2022-11" db="EMBL/GenBank/DDBJ databases">
        <title>Minimal conservation of predation-associated metabolite biosynthetic gene clusters underscores biosynthetic potential of Myxococcota including descriptions for ten novel species: Archangium lansinium sp. nov., Myxococcus landrumus sp. nov., Nannocystis bai.</title>
        <authorList>
            <person name="Ahearne A."/>
            <person name="Stevens C."/>
            <person name="Dowd S."/>
        </authorList>
    </citation>
    <scope>NUCLEOTIDE SEQUENCE [LARGE SCALE GENOMIC DNA]</scope>
    <source>
        <strain evidence="9 10">NCWAL01</strain>
    </source>
</reference>
<dbReference type="Pfam" id="PF17957">
    <property type="entry name" value="Big_7"/>
    <property type="match status" value="2"/>
</dbReference>
<dbReference type="InterPro" id="IPR013783">
    <property type="entry name" value="Ig-like_fold"/>
</dbReference>
<proteinExistence type="inferred from homology"/>
<dbReference type="PRINTS" id="PR00723">
    <property type="entry name" value="SUBTILISIN"/>
</dbReference>
<evidence type="ECO:0000256" key="3">
    <source>
        <dbReference type="ARBA" id="ARBA00022801"/>
    </source>
</evidence>
<dbReference type="PANTHER" id="PTHR43806:SF11">
    <property type="entry name" value="CEREVISIN-RELATED"/>
    <property type="match status" value="1"/>
</dbReference>
<dbReference type="Gene3D" id="3.40.50.200">
    <property type="entry name" value="Peptidase S8/S53 domain"/>
    <property type="match status" value="1"/>
</dbReference>
<dbReference type="InterPro" id="IPR050131">
    <property type="entry name" value="Peptidase_S8_subtilisin-like"/>
</dbReference>
<dbReference type="PROSITE" id="PS51257">
    <property type="entry name" value="PROKAR_LIPOPROTEIN"/>
    <property type="match status" value="1"/>
</dbReference>
<evidence type="ECO:0000256" key="1">
    <source>
        <dbReference type="ARBA" id="ARBA00011073"/>
    </source>
</evidence>
<dbReference type="PROSITE" id="PS00137">
    <property type="entry name" value="SUBTILASE_HIS"/>
    <property type="match status" value="1"/>
</dbReference>
<dbReference type="Pfam" id="PF00082">
    <property type="entry name" value="Peptidase_S8"/>
    <property type="match status" value="1"/>
</dbReference>
<feature type="active site" description="Charge relay system" evidence="5">
    <location>
        <position position="344"/>
    </location>
</feature>
<dbReference type="PROSITE" id="PS51892">
    <property type="entry name" value="SUBTILASE"/>
    <property type="match status" value="1"/>
</dbReference>
<dbReference type="Proteomes" id="UP001221838">
    <property type="component" value="Unassembled WGS sequence"/>
</dbReference>
<dbReference type="Pfam" id="PF05922">
    <property type="entry name" value="Inhibitor_I9"/>
    <property type="match status" value="1"/>
</dbReference>
<evidence type="ECO:0000259" key="7">
    <source>
        <dbReference type="Pfam" id="PF00082"/>
    </source>
</evidence>
<dbReference type="Gene3D" id="2.60.40.10">
    <property type="entry name" value="Immunoglobulins"/>
    <property type="match status" value="2"/>
</dbReference>
<feature type="domain" description="Peptidase S8/S53" evidence="7">
    <location>
        <begin position="157"/>
        <end position="377"/>
    </location>
</feature>
<dbReference type="SUPFAM" id="SSF52743">
    <property type="entry name" value="Subtilisin-like"/>
    <property type="match status" value="1"/>
</dbReference>
<dbReference type="PROSITE" id="PS00136">
    <property type="entry name" value="SUBTILASE_ASP"/>
    <property type="match status" value="1"/>
</dbReference>
<dbReference type="InterPro" id="IPR000209">
    <property type="entry name" value="Peptidase_S8/S53_dom"/>
</dbReference>
<organism evidence="9 10">
    <name type="scientific">Stigmatella ashevillensis</name>
    <dbReference type="NCBI Taxonomy" id="2995309"/>
    <lineage>
        <taxon>Bacteria</taxon>
        <taxon>Pseudomonadati</taxon>
        <taxon>Myxococcota</taxon>
        <taxon>Myxococcia</taxon>
        <taxon>Myxococcales</taxon>
        <taxon>Cystobacterineae</taxon>
        <taxon>Archangiaceae</taxon>
        <taxon>Stigmatella</taxon>
    </lineage>
</organism>
<feature type="active site" description="Charge relay system" evidence="5">
    <location>
        <position position="192"/>
    </location>
</feature>
<keyword evidence="2 5" id="KW-0645">Protease</keyword>
<feature type="active site" description="Charge relay system" evidence="5">
    <location>
        <position position="159"/>
    </location>
</feature>
<protein>
    <submittedName>
        <fullName evidence="9">S8 family serine peptidase</fullName>
    </submittedName>
</protein>
<dbReference type="Gene3D" id="3.30.70.80">
    <property type="entry name" value="Peptidase S8 propeptide/proteinase inhibitor I9"/>
    <property type="match status" value="1"/>
</dbReference>
<evidence type="ECO:0000256" key="6">
    <source>
        <dbReference type="RuleBase" id="RU003355"/>
    </source>
</evidence>
<evidence type="ECO:0000313" key="10">
    <source>
        <dbReference type="Proteomes" id="UP001221838"/>
    </source>
</evidence>
<dbReference type="CDD" id="cd04077">
    <property type="entry name" value="Peptidases_S8_PCSK9_ProteinaseK_like"/>
    <property type="match status" value="1"/>
</dbReference>
<evidence type="ECO:0000256" key="5">
    <source>
        <dbReference type="PROSITE-ProRule" id="PRU01240"/>
    </source>
</evidence>
<feature type="domain" description="Inhibitor I9" evidence="8">
    <location>
        <begin position="49"/>
        <end position="119"/>
    </location>
</feature>
<dbReference type="InterPro" id="IPR015500">
    <property type="entry name" value="Peptidase_S8_subtilisin-rel"/>
</dbReference>
<keyword evidence="4 5" id="KW-0720">Serine protease</keyword>
<dbReference type="InterPro" id="IPR036852">
    <property type="entry name" value="Peptidase_S8/S53_dom_sf"/>
</dbReference>
<evidence type="ECO:0000259" key="8">
    <source>
        <dbReference type="Pfam" id="PF05922"/>
    </source>
</evidence>
<dbReference type="SUPFAM" id="SSF54897">
    <property type="entry name" value="Protease propeptides/inhibitors"/>
    <property type="match status" value="1"/>
</dbReference>
<dbReference type="PROSITE" id="PS00138">
    <property type="entry name" value="SUBTILASE_SER"/>
    <property type="match status" value="1"/>
</dbReference>
<dbReference type="InterPro" id="IPR022398">
    <property type="entry name" value="Peptidase_S8_His-AS"/>
</dbReference>
<comment type="caution">
    <text evidence="9">The sequence shown here is derived from an EMBL/GenBank/DDBJ whole genome shotgun (WGS) entry which is preliminary data.</text>
</comment>
<dbReference type="InterPro" id="IPR010259">
    <property type="entry name" value="S8pro/Inhibitor_I9"/>
</dbReference>
<evidence type="ECO:0000256" key="4">
    <source>
        <dbReference type="ARBA" id="ARBA00022825"/>
    </source>
</evidence>
<dbReference type="RefSeq" id="WP_272145218.1">
    <property type="nucleotide sequence ID" value="NZ_JAQNDM010000002.1"/>
</dbReference>
<accession>A0ABT5DLR3</accession>
<dbReference type="EMBL" id="JAQNDM010000002">
    <property type="protein sequence ID" value="MDC0714548.1"/>
    <property type="molecule type" value="Genomic_DNA"/>
</dbReference>
<dbReference type="InterPro" id="IPR013320">
    <property type="entry name" value="ConA-like_dom_sf"/>
</dbReference>